<reference evidence="3" key="1">
    <citation type="submission" date="2020-05" db="EMBL/GenBank/DDBJ databases">
        <authorList>
            <person name="Chiriac C."/>
            <person name="Salcher M."/>
            <person name="Ghai R."/>
            <person name="Kavagutti S V."/>
        </authorList>
    </citation>
    <scope>NUCLEOTIDE SEQUENCE</scope>
</reference>
<evidence type="ECO:0000259" key="2">
    <source>
        <dbReference type="PROSITE" id="PS50977"/>
    </source>
</evidence>
<dbReference type="InterPro" id="IPR001647">
    <property type="entry name" value="HTH_TetR"/>
</dbReference>
<feature type="domain" description="HTH tetR-type" evidence="2">
    <location>
        <begin position="10"/>
        <end position="70"/>
    </location>
</feature>
<dbReference type="InterPro" id="IPR050109">
    <property type="entry name" value="HTH-type_TetR-like_transc_reg"/>
</dbReference>
<dbReference type="Gene3D" id="1.10.357.10">
    <property type="entry name" value="Tetracycline Repressor, domain 2"/>
    <property type="match status" value="1"/>
</dbReference>
<dbReference type="InterPro" id="IPR009057">
    <property type="entry name" value="Homeodomain-like_sf"/>
</dbReference>
<dbReference type="GO" id="GO:0000976">
    <property type="term" value="F:transcription cis-regulatory region binding"/>
    <property type="evidence" value="ECO:0007669"/>
    <property type="project" value="TreeGrafter"/>
</dbReference>
<dbReference type="AlphaFoldDB" id="A0A6J7CJ49"/>
<evidence type="ECO:0000256" key="1">
    <source>
        <dbReference type="ARBA" id="ARBA00023125"/>
    </source>
</evidence>
<dbReference type="SUPFAM" id="SSF48498">
    <property type="entry name" value="Tetracyclin repressor-like, C-terminal domain"/>
    <property type="match status" value="1"/>
</dbReference>
<dbReference type="PANTHER" id="PTHR30055">
    <property type="entry name" value="HTH-TYPE TRANSCRIPTIONAL REGULATOR RUTR"/>
    <property type="match status" value="1"/>
</dbReference>
<dbReference type="SUPFAM" id="SSF46689">
    <property type="entry name" value="Homeodomain-like"/>
    <property type="match status" value="1"/>
</dbReference>
<name>A0A6J7CJ49_9ZZZZ</name>
<dbReference type="PROSITE" id="PS50977">
    <property type="entry name" value="HTH_TETR_2"/>
    <property type="match status" value="1"/>
</dbReference>
<dbReference type="PANTHER" id="PTHR30055:SF223">
    <property type="entry name" value="HTH-TYPE TRANSCRIPTIONAL REGULATOR UIDR"/>
    <property type="match status" value="1"/>
</dbReference>
<accession>A0A6J7CJ49</accession>
<dbReference type="GO" id="GO:0003700">
    <property type="term" value="F:DNA-binding transcription factor activity"/>
    <property type="evidence" value="ECO:0007669"/>
    <property type="project" value="TreeGrafter"/>
</dbReference>
<keyword evidence="1" id="KW-0238">DNA-binding</keyword>
<protein>
    <submittedName>
        <fullName evidence="3">Unannotated protein</fullName>
    </submittedName>
</protein>
<proteinExistence type="predicted"/>
<organism evidence="3">
    <name type="scientific">freshwater metagenome</name>
    <dbReference type="NCBI Taxonomy" id="449393"/>
    <lineage>
        <taxon>unclassified sequences</taxon>
        <taxon>metagenomes</taxon>
        <taxon>ecological metagenomes</taxon>
    </lineage>
</organism>
<gene>
    <name evidence="3" type="ORF">UFOPK3376_00014</name>
</gene>
<dbReference type="InterPro" id="IPR036271">
    <property type="entry name" value="Tet_transcr_reg_TetR-rel_C_sf"/>
</dbReference>
<dbReference type="Pfam" id="PF00440">
    <property type="entry name" value="TetR_N"/>
    <property type="match status" value="1"/>
</dbReference>
<evidence type="ECO:0000313" key="3">
    <source>
        <dbReference type="EMBL" id="CAB4856818.1"/>
    </source>
</evidence>
<sequence length="230" mass="24799">MTGLRATNKERNRRQILLAAATIVEERGLAAMTMREIARCAQLSVPTIYNLIGGTNDVVLAMVTSQNDRYGAQFENSTANPEDRAVAAVTGLADTMLEHRTVTREIIGHSQTMLRAAGGPGIFSKATEVLTGCFRQAENEGLIRAHLDPAILARRTMGMIIASAHSWANNDSSDAALRVEAEHAVLLIIAAVSMPAGRDRIDARLREVELRLTNLTGAPDQTVRTSNASP</sequence>
<dbReference type="EMBL" id="CAFBLP010000001">
    <property type="protein sequence ID" value="CAB4856818.1"/>
    <property type="molecule type" value="Genomic_DNA"/>
</dbReference>